<dbReference type="InterPro" id="IPR002372">
    <property type="entry name" value="PQQ_rpt_dom"/>
</dbReference>
<dbReference type="Proteomes" id="UP000260874">
    <property type="component" value="Unassembled WGS sequence"/>
</dbReference>
<dbReference type="Pfam" id="PF00149">
    <property type="entry name" value="Metallophos"/>
    <property type="match status" value="1"/>
</dbReference>
<dbReference type="Pfam" id="PF13360">
    <property type="entry name" value="PQQ_2"/>
    <property type="match status" value="2"/>
</dbReference>
<dbReference type="PANTHER" id="PTHR34512:SF30">
    <property type="entry name" value="OUTER MEMBRANE PROTEIN ASSEMBLY FACTOR BAMB"/>
    <property type="match status" value="1"/>
</dbReference>
<proteinExistence type="predicted"/>
<sequence>MDKLKPIIIMKRILLAICVMAVSVVSSYGQSSRTPFTFAWLSDVHLNSFAYAEDDLRQSIEDINTNPAVDFAILSGDVTEFGDTKEFLLLQEILKNFRKPYLLLPGNHDVNWSENGCTMFNKIFKASHFCYDWQGVRFIGCGAGPSLRMGPPHIPREEILWLDSIIRATPREQPIIFVNHFPLNQDLSNWYEVTDILKTRNVLVALAGHLHVNRAYDAEGIPAVIGRSSLRRKDPIGGYNLVTVGKDSITFCERIIKTETRPAWNVVRLHAATVASPSIPGEKKDTVYFHPDFSINSTYPAVRKVWQQKDVTDVASQGSIDGELYIYTNTAGMVHALNARNGETVWTYATGNKVFSVPFITSRLVVVTSCDGFVYALDKKDGSVRWRYDTGYPIVACPTVAGGNVYVGSSNGKFYSLHLADGTPDWIADGLDGYIESRPAIDSRRAYIGTWGAMFYAIDRKTGEKVWKFDTGRGRYFSPGACWPVVLPYRKDGKSSEQVIVLSSDYFVRAFNPEDGKILWASDEAKGRESLGFSPDGKTMYIKGIKNNITAVDVSKGSYTLLWNTLMPYESNFIPTRMETTEEYVFIPTEFGVVHAVRTDGSGIAWSHKISHSAVTSLKNAGDHRLIVMTMDGTVTCLAYP</sequence>
<dbReference type="SMART" id="SM00564">
    <property type="entry name" value="PQQ"/>
    <property type="match status" value="5"/>
</dbReference>
<name>A0A3E4PWS7_BACUN</name>
<gene>
    <name evidence="3" type="ORF">DXC91_13350</name>
</gene>
<reference evidence="3 4" key="1">
    <citation type="submission" date="2018-08" db="EMBL/GenBank/DDBJ databases">
        <title>A genome reference for cultivated species of the human gut microbiota.</title>
        <authorList>
            <person name="Zou Y."/>
            <person name="Xue W."/>
            <person name="Luo G."/>
        </authorList>
    </citation>
    <scope>NUCLEOTIDE SEQUENCE [LARGE SCALE GENOMIC DNA]</scope>
    <source>
        <strain evidence="3 4">TF09-22</strain>
    </source>
</reference>
<protein>
    <submittedName>
        <fullName evidence="3">Uncharacterized protein</fullName>
    </submittedName>
</protein>
<dbReference type="InterPro" id="IPR004843">
    <property type="entry name" value="Calcineurin-like_PHP"/>
</dbReference>
<dbReference type="Gene3D" id="2.130.10.10">
    <property type="entry name" value="YVTN repeat-like/Quinoprotein amine dehydrogenase"/>
    <property type="match status" value="1"/>
</dbReference>
<dbReference type="EMBL" id="QSRB01000011">
    <property type="protein sequence ID" value="RGK84489.1"/>
    <property type="molecule type" value="Genomic_DNA"/>
</dbReference>
<evidence type="ECO:0000313" key="4">
    <source>
        <dbReference type="Proteomes" id="UP000260874"/>
    </source>
</evidence>
<dbReference type="SUPFAM" id="SSF50998">
    <property type="entry name" value="Quinoprotein alcohol dehydrogenase-like"/>
    <property type="match status" value="1"/>
</dbReference>
<comment type="caution">
    <text evidence="3">The sequence shown here is derived from an EMBL/GenBank/DDBJ whole genome shotgun (WGS) entry which is preliminary data.</text>
</comment>
<feature type="domain" description="Calcineurin-like phosphoesterase" evidence="1">
    <location>
        <begin position="37"/>
        <end position="212"/>
    </location>
</feature>
<dbReference type="InterPro" id="IPR018391">
    <property type="entry name" value="PQQ_b-propeller_rpt"/>
</dbReference>
<dbReference type="PANTHER" id="PTHR34512">
    <property type="entry name" value="CELL SURFACE PROTEIN"/>
    <property type="match status" value="1"/>
</dbReference>
<dbReference type="GO" id="GO:0016787">
    <property type="term" value="F:hydrolase activity"/>
    <property type="evidence" value="ECO:0007669"/>
    <property type="project" value="InterPro"/>
</dbReference>
<dbReference type="InterPro" id="IPR011047">
    <property type="entry name" value="Quinoprotein_ADH-like_sf"/>
</dbReference>
<feature type="domain" description="Pyrrolo-quinoline quinone repeat" evidence="2">
    <location>
        <begin position="304"/>
        <end position="427"/>
    </location>
</feature>
<organism evidence="3 4">
    <name type="scientific">Bacteroides uniformis</name>
    <dbReference type="NCBI Taxonomy" id="820"/>
    <lineage>
        <taxon>Bacteria</taxon>
        <taxon>Pseudomonadati</taxon>
        <taxon>Bacteroidota</taxon>
        <taxon>Bacteroidia</taxon>
        <taxon>Bacteroidales</taxon>
        <taxon>Bacteroidaceae</taxon>
        <taxon>Bacteroides</taxon>
    </lineage>
</organism>
<evidence type="ECO:0000313" key="3">
    <source>
        <dbReference type="EMBL" id="RGK84489.1"/>
    </source>
</evidence>
<accession>A0A3E4PWS7</accession>
<dbReference type="SUPFAM" id="SSF56300">
    <property type="entry name" value="Metallo-dependent phosphatases"/>
    <property type="match status" value="1"/>
</dbReference>
<dbReference type="Gene3D" id="3.60.21.10">
    <property type="match status" value="1"/>
</dbReference>
<dbReference type="InterPro" id="IPR015943">
    <property type="entry name" value="WD40/YVTN_repeat-like_dom_sf"/>
</dbReference>
<dbReference type="InterPro" id="IPR029052">
    <property type="entry name" value="Metallo-depent_PP-like"/>
</dbReference>
<feature type="domain" description="Pyrrolo-quinoline quinone repeat" evidence="2">
    <location>
        <begin position="437"/>
        <end position="558"/>
    </location>
</feature>
<dbReference type="AlphaFoldDB" id="A0A3E4PWS7"/>
<evidence type="ECO:0000259" key="2">
    <source>
        <dbReference type="Pfam" id="PF13360"/>
    </source>
</evidence>
<evidence type="ECO:0000259" key="1">
    <source>
        <dbReference type="Pfam" id="PF00149"/>
    </source>
</evidence>